<sequence>MKIAKTLAVALLSLLSYSSFAQSMDMKSGKLDFLKGQKNINIVYTYDNMMVGKGTEQDYVDKKVSEHNQKEAGKGDTWKKNWLGAREQRYQPEFEELLNKRLEDAGVKAGKFPDAPYTLILKTTFTEPGFNVGVMRMPAYTNMEAVFVKTGTTNPEAVIAMTKSPGRDAMGYDFDAGSRISESYAKAGKSLGAFLVKKKAF</sequence>
<protein>
    <submittedName>
        <fullName evidence="2">Uncharacterized protein</fullName>
    </submittedName>
</protein>
<proteinExistence type="predicted"/>
<feature type="signal peptide" evidence="1">
    <location>
        <begin position="1"/>
        <end position="21"/>
    </location>
</feature>
<evidence type="ECO:0000256" key="1">
    <source>
        <dbReference type="SAM" id="SignalP"/>
    </source>
</evidence>
<feature type="chain" id="PRO_5046261352" evidence="1">
    <location>
        <begin position="22"/>
        <end position="201"/>
    </location>
</feature>
<dbReference type="EMBL" id="BAABGZ010000082">
    <property type="protein sequence ID" value="GAA4371204.1"/>
    <property type="molecule type" value="Genomic_DNA"/>
</dbReference>
<keyword evidence="3" id="KW-1185">Reference proteome</keyword>
<keyword evidence="1" id="KW-0732">Signal</keyword>
<reference evidence="3" key="1">
    <citation type="journal article" date="2019" name="Int. J. Syst. Evol. Microbiol.">
        <title>The Global Catalogue of Microorganisms (GCM) 10K type strain sequencing project: providing services to taxonomists for standard genome sequencing and annotation.</title>
        <authorList>
            <consortium name="The Broad Institute Genomics Platform"/>
            <consortium name="The Broad Institute Genome Sequencing Center for Infectious Disease"/>
            <person name="Wu L."/>
            <person name="Ma J."/>
        </authorList>
    </citation>
    <scope>NUCLEOTIDE SEQUENCE [LARGE SCALE GENOMIC DNA]</scope>
    <source>
        <strain evidence="3">JCM 17923</strain>
    </source>
</reference>
<organism evidence="2 3">
    <name type="scientific">Hymenobacter saemangeumensis</name>
    <dbReference type="NCBI Taxonomy" id="1084522"/>
    <lineage>
        <taxon>Bacteria</taxon>
        <taxon>Pseudomonadati</taxon>
        <taxon>Bacteroidota</taxon>
        <taxon>Cytophagia</taxon>
        <taxon>Cytophagales</taxon>
        <taxon>Hymenobacteraceae</taxon>
        <taxon>Hymenobacter</taxon>
    </lineage>
</organism>
<evidence type="ECO:0000313" key="3">
    <source>
        <dbReference type="Proteomes" id="UP001501153"/>
    </source>
</evidence>
<evidence type="ECO:0000313" key="2">
    <source>
        <dbReference type="EMBL" id="GAA4371204.1"/>
    </source>
</evidence>
<accession>A0ABP8ISX3</accession>
<dbReference type="RefSeq" id="WP_345238563.1">
    <property type="nucleotide sequence ID" value="NZ_BAABGZ010000082.1"/>
</dbReference>
<comment type="caution">
    <text evidence="2">The sequence shown here is derived from an EMBL/GenBank/DDBJ whole genome shotgun (WGS) entry which is preliminary data.</text>
</comment>
<dbReference type="Proteomes" id="UP001501153">
    <property type="component" value="Unassembled WGS sequence"/>
</dbReference>
<name>A0ABP8ISX3_9BACT</name>
<gene>
    <name evidence="2" type="ORF">GCM10023185_46440</name>
</gene>